<organism evidence="2 3">
    <name type="scientific">Prosthecobacter algae</name>
    <dbReference type="NCBI Taxonomy" id="1144682"/>
    <lineage>
        <taxon>Bacteria</taxon>
        <taxon>Pseudomonadati</taxon>
        <taxon>Verrucomicrobiota</taxon>
        <taxon>Verrucomicrobiia</taxon>
        <taxon>Verrucomicrobiales</taxon>
        <taxon>Verrucomicrobiaceae</taxon>
        <taxon>Prosthecobacter</taxon>
    </lineage>
</organism>
<reference evidence="3" key="1">
    <citation type="journal article" date="2019" name="Int. J. Syst. Evol. Microbiol.">
        <title>The Global Catalogue of Microorganisms (GCM) 10K type strain sequencing project: providing services to taxonomists for standard genome sequencing and annotation.</title>
        <authorList>
            <consortium name="The Broad Institute Genomics Platform"/>
            <consortium name="The Broad Institute Genome Sequencing Center for Infectious Disease"/>
            <person name="Wu L."/>
            <person name="Ma J."/>
        </authorList>
    </citation>
    <scope>NUCLEOTIDE SEQUENCE [LARGE SCALE GENOMIC DNA]</scope>
    <source>
        <strain evidence="3">JCM 18053</strain>
    </source>
</reference>
<proteinExistence type="predicted"/>
<comment type="caution">
    <text evidence="2">The sequence shown here is derived from an EMBL/GenBank/DDBJ whole genome shotgun (WGS) entry which is preliminary data.</text>
</comment>
<name>A0ABP9P2I1_9BACT</name>
<sequence length="253" mass="27641">MNFLPLFLRACHGLHALVVLLPLCLGSCVGAGVKSEVTFRDPAFVQGALKGKTVAVTGVLVGRHINLPNRVQEAMIGEDLEVLLKASPALGTVIGGKVFEQKVGKVWDRALWQKSGSLKLALTPAQKARVQSLGIHYFLVVTLPVNNTHEEIDRDALTHTNTTYDEKGNVETCDSTTTYTIQAMSFRRLVACHHLYDVASGRNVWRTYGEHVLCRTSERASTSGYPEPPPFPAPPGESEVVEAISEKVLKQLQ</sequence>
<protein>
    <recommendedName>
        <fullName evidence="4">Lipoprotein</fullName>
    </recommendedName>
</protein>
<accession>A0ABP9P2I1</accession>
<feature type="compositionally biased region" description="Pro residues" evidence="1">
    <location>
        <begin position="226"/>
        <end position="235"/>
    </location>
</feature>
<evidence type="ECO:0000313" key="3">
    <source>
        <dbReference type="Proteomes" id="UP001499852"/>
    </source>
</evidence>
<keyword evidence="3" id="KW-1185">Reference proteome</keyword>
<dbReference type="EMBL" id="BAABIA010000004">
    <property type="protein sequence ID" value="GAA5139597.1"/>
    <property type="molecule type" value="Genomic_DNA"/>
</dbReference>
<dbReference type="RefSeq" id="WP_345736287.1">
    <property type="nucleotide sequence ID" value="NZ_BAABIA010000004.1"/>
</dbReference>
<dbReference type="Proteomes" id="UP001499852">
    <property type="component" value="Unassembled WGS sequence"/>
</dbReference>
<feature type="region of interest" description="Disordered" evidence="1">
    <location>
        <begin position="217"/>
        <end position="238"/>
    </location>
</feature>
<evidence type="ECO:0008006" key="4">
    <source>
        <dbReference type="Google" id="ProtNLM"/>
    </source>
</evidence>
<gene>
    <name evidence="2" type="ORF">GCM10023213_20520</name>
</gene>
<evidence type="ECO:0000313" key="2">
    <source>
        <dbReference type="EMBL" id="GAA5139597.1"/>
    </source>
</evidence>
<evidence type="ECO:0000256" key="1">
    <source>
        <dbReference type="SAM" id="MobiDB-lite"/>
    </source>
</evidence>